<evidence type="ECO:0000313" key="3">
    <source>
        <dbReference type="EMBL" id="AKT37657.1"/>
    </source>
</evidence>
<feature type="chain" id="PRO_5005459159" evidence="2">
    <location>
        <begin position="18"/>
        <end position="486"/>
    </location>
</feature>
<gene>
    <name evidence="3" type="ORF">CMC5_017990</name>
</gene>
<feature type="region of interest" description="Disordered" evidence="1">
    <location>
        <begin position="16"/>
        <end position="120"/>
    </location>
</feature>
<evidence type="ECO:0000256" key="1">
    <source>
        <dbReference type="SAM" id="MobiDB-lite"/>
    </source>
</evidence>
<feature type="compositionally biased region" description="Pro residues" evidence="1">
    <location>
        <begin position="83"/>
        <end position="95"/>
    </location>
</feature>
<feature type="compositionally biased region" description="Pro residues" evidence="1">
    <location>
        <begin position="20"/>
        <end position="34"/>
    </location>
</feature>
<evidence type="ECO:0000256" key="2">
    <source>
        <dbReference type="SAM" id="SignalP"/>
    </source>
</evidence>
<feature type="compositionally biased region" description="Low complexity" evidence="1">
    <location>
        <begin position="35"/>
        <end position="54"/>
    </location>
</feature>
<protein>
    <submittedName>
        <fullName evidence="3">Uncharacterized protein</fullName>
    </submittedName>
</protein>
<organism evidence="3 4">
    <name type="scientific">Chondromyces crocatus</name>
    <dbReference type="NCBI Taxonomy" id="52"/>
    <lineage>
        <taxon>Bacteria</taxon>
        <taxon>Pseudomonadati</taxon>
        <taxon>Myxococcota</taxon>
        <taxon>Polyangia</taxon>
        <taxon>Polyangiales</taxon>
        <taxon>Polyangiaceae</taxon>
        <taxon>Chondromyces</taxon>
    </lineage>
</organism>
<feature type="signal peptide" evidence="2">
    <location>
        <begin position="1"/>
        <end position="17"/>
    </location>
</feature>
<keyword evidence="4" id="KW-1185">Reference proteome</keyword>
<proteinExistence type="predicted"/>
<feature type="compositionally biased region" description="Low complexity" evidence="1">
    <location>
        <begin position="111"/>
        <end position="120"/>
    </location>
</feature>
<keyword evidence="2" id="KW-0732">Signal</keyword>
<evidence type="ECO:0000313" key="4">
    <source>
        <dbReference type="Proteomes" id="UP000067626"/>
    </source>
</evidence>
<accession>A0A0K1EAG2</accession>
<dbReference type="AlphaFoldDB" id="A0A0K1EAG2"/>
<sequence>MVLAAAGVLGTAAVAHAQQPAPPAPPPAPAPTTPSAPGAAPAAPVAGGSLSLGLSGSGAAGSASATGSVGAQAAPGAAGAQQPPQPDQPNPPVETPPATEEVTPPAPAAPAQPDAPGAAAPVVEEAPAAPPAPNRWAGTLINWNQSATTTIFGVGADVIGRESENYLWAFSFVPGYMIHRDPVNQLRVSSVMTLRWDLTDNNFSARERDVDVNDIPLRLTYTRTLYSGGGGTGAASAGAAAARDPTLAGGGEYKTWGIVSGGIDLPTSRWSRYQGRYMTTSLGAGARQMVKLLGSDADGLNNIFFTLSGTWQHQFNRASTATYSDLNIPRQTAGGTTGISDQLTGGALVQDQIITSFSFFMPIYGNLQLNGLAQLWSQFPSRFESSGCEAQTLTGCVTGSRMENRTSLRALTMFDVSLAYQVLPELLVDIGYNNTAFQIGEDGQRRNVFYSPIGSTFYADVTVTLDQLYKRFASKPAQPKVGRVAR</sequence>
<dbReference type="EMBL" id="CP012159">
    <property type="protein sequence ID" value="AKT37657.1"/>
    <property type="molecule type" value="Genomic_DNA"/>
</dbReference>
<name>A0A0K1EAG2_CHOCO</name>
<dbReference type="Proteomes" id="UP000067626">
    <property type="component" value="Chromosome"/>
</dbReference>
<dbReference type="KEGG" id="ccro:CMC5_017990"/>
<feature type="compositionally biased region" description="Low complexity" evidence="1">
    <location>
        <begin position="60"/>
        <end position="82"/>
    </location>
</feature>
<reference evidence="3 4" key="1">
    <citation type="submission" date="2015-07" db="EMBL/GenBank/DDBJ databases">
        <title>Genome analysis of myxobacterium Chondromyces crocatus Cm c5 reveals a high potential for natural compound synthesis and the genetic basis for the loss of fruiting body formation.</title>
        <authorList>
            <person name="Zaburannyi N."/>
            <person name="Bunk B."/>
            <person name="Maier J."/>
            <person name="Overmann J."/>
            <person name="Mueller R."/>
        </authorList>
    </citation>
    <scope>NUCLEOTIDE SEQUENCE [LARGE SCALE GENOMIC DNA]</scope>
    <source>
        <strain evidence="3 4">Cm c5</strain>
    </source>
</reference>